<keyword evidence="11" id="KW-1185">Reference proteome</keyword>
<evidence type="ECO:0000256" key="7">
    <source>
        <dbReference type="SAM" id="Coils"/>
    </source>
</evidence>
<dbReference type="Pfam" id="PF07524">
    <property type="entry name" value="Bromo_TP"/>
    <property type="match status" value="1"/>
</dbReference>
<dbReference type="InterPro" id="IPR009072">
    <property type="entry name" value="Histone-fold"/>
</dbReference>
<proteinExistence type="inferred from homology"/>
<dbReference type="Pfam" id="PF10406">
    <property type="entry name" value="TAF8_C"/>
    <property type="match status" value="1"/>
</dbReference>
<evidence type="ECO:0000256" key="3">
    <source>
        <dbReference type="ARBA" id="ARBA00017307"/>
    </source>
</evidence>
<keyword evidence="5" id="KW-0804">Transcription</keyword>
<dbReference type="PANTHER" id="PTHR46469:SF1">
    <property type="entry name" value="TRANSCRIPTION INITIATION FACTOR TFIID SUBUNIT 8"/>
    <property type="match status" value="1"/>
</dbReference>
<dbReference type="InterPro" id="IPR006565">
    <property type="entry name" value="BTP"/>
</dbReference>
<feature type="domain" description="Bromodomain associated" evidence="9">
    <location>
        <begin position="11"/>
        <end position="76"/>
    </location>
</feature>
<dbReference type="GO" id="GO:0006367">
    <property type="term" value="P:transcription initiation at RNA polymerase II promoter"/>
    <property type="evidence" value="ECO:0007669"/>
    <property type="project" value="TreeGrafter"/>
</dbReference>
<feature type="region of interest" description="Disordered" evidence="8">
    <location>
        <begin position="256"/>
        <end position="295"/>
    </location>
</feature>
<evidence type="ECO:0000313" key="11">
    <source>
        <dbReference type="Proteomes" id="UP000887577"/>
    </source>
</evidence>
<keyword evidence="7" id="KW-0175">Coiled coil</keyword>
<sequence length="295" mass="33065">MVGISYDNVIYKTVKNAIIAQANAAGFVKAEGGVIDEITNIVCSYMMSISVGCKQYSELAGRSTSNSFDLISALTDNGCELIKLKEYMLKNPSVKSIKVPTITTLPSEHVIKVGEERSLPSHIPSFLPRFPNPHTYVSTEITSDFETSYAKARELQAQNKRNAENSLFRYALSTHDSYCLFRSLHETVKDKAKSELEKQEAELQAKRARYSDNVSDMFELKETTNSIVRKTIPDYYFVLKPFPVTNPTMLALCDDQEDESHSTMDDQMDESKLTDGVEISLDDMLSPDSTMSDDI</sequence>
<evidence type="ECO:0000256" key="2">
    <source>
        <dbReference type="ARBA" id="ARBA00008767"/>
    </source>
</evidence>
<dbReference type="Gene3D" id="1.10.20.10">
    <property type="entry name" value="Histone, subunit A"/>
    <property type="match status" value="1"/>
</dbReference>
<dbReference type="InterPro" id="IPR037818">
    <property type="entry name" value="TAF8"/>
</dbReference>
<evidence type="ECO:0000313" key="12">
    <source>
        <dbReference type="WBParaSite" id="PSU_v2.g50.t1"/>
    </source>
</evidence>
<evidence type="ECO:0000259" key="9">
    <source>
        <dbReference type="Pfam" id="PF07524"/>
    </source>
</evidence>
<feature type="compositionally biased region" description="Basic and acidic residues" evidence="8">
    <location>
        <begin position="259"/>
        <end position="275"/>
    </location>
</feature>
<dbReference type="GO" id="GO:0046982">
    <property type="term" value="F:protein heterodimerization activity"/>
    <property type="evidence" value="ECO:0007669"/>
    <property type="project" value="InterPro"/>
</dbReference>
<keyword evidence="4" id="KW-0805">Transcription regulation</keyword>
<keyword evidence="6" id="KW-0539">Nucleus</keyword>
<comment type="subcellular location">
    <subcellularLocation>
        <location evidence="1">Nucleus</location>
    </subcellularLocation>
</comment>
<reference evidence="12" key="1">
    <citation type="submission" date="2022-11" db="UniProtKB">
        <authorList>
            <consortium name="WormBaseParasite"/>
        </authorList>
    </citation>
    <scope>IDENTIFICATION</scope>
</reference>
<comment type="similarity">
    <text evidence="2">Belongs to the TAF8 family.</text>
</comment>
<feature type="coiled-coil region" evidence="7">
    <location>
        <begin position="182"/>
        <end position="213"/>
    </location>
</feature>
<dbReference type="WBParaSite" id="PSU_v2.g50.t1">
    <property type="protein sequence ID" value="PSU_v2.g50.t1"/>
    <property type="gene ID" value="PSU_v2.g50"/>
</dbReference>
<protein>
    <recommendedName>
        <fullName evidence="3">Transcription initiation factor TFIID subunit 8</fullName>
    </recommendedName>
</protein>
<evidence type="ECO:0000256" key="1">
    <source>
        <dbReference type="ARBA" id="ARBA00004123"/>
    </source>
</evidence>
<dbReference type="Proteomes" id="UP000887577">
    <property type="component" value="Unplaced"/>
</dbReference>
<dbReference type="PANTHER" id="PTHR46469">
    <property type="entry name" value="TRANSCRIPTION INITIATION FACTOR TFIID SUBUNIT 8"/>
    <property type="match status" value="1"/>
</dbReference>
<name>A0A914YY23_9BILA</name>
<feature type="domain" description="Transcription factor TFIID subunit 8 C-terminal" evidence="10">
    <location>
        <begin position="122"/>
        <end position="169"/>
    </location>
</feature>
<organism evidence="11 12">
    <name type="scientific">Panagrolaimus superbus</name>
    <dbReference type="NCBI Taxonomy" id="310955"/>
    <lineage>
        <taxon>Eukaryota</taxon>
        <taxon>Metazoa</taxon>
        <taxon>Ecdysozoa</taxon>
        <taxon>Nematoda</taxon>
        <taxon>Chromadorea</taxon>
        <taxon>Rhabditida</taxon>
        <taxon>Tylenchina</taxon>
        <taxon>Panagrolaimomorpha</taxon>
        <taxon>Panagrolaimoidea</taxon>
        <taxon>Panagrolaimidae</taxon>
        <taxon>Panagrolaimus</taxon>
    </lineage>
</organism>
<dbReference type="InterPro" id="IPR019473">
    <property type="entry name" value="TFIID_su8_C"/>
</dbReference>
<evidence type="ECO:0000256" key="5">
    <source>
        <dbReference type="ARBA" id="ARBA00023163"/>
    </source>
</evidence>
<dbReference type="AlphaFoldDB" id="A0A914YY23"/>
<accession>A0A914YY23</accession>
<dbReference type="CDD" id="cd08049">
    <property type="entry name" value="TAF8"/>
    <property type="match status" value="1"/>
</dbReference>
<evidence type="ECO:0000256" key="6">
    <source>
        <dbReference type="ARBA" id="ARBA00023242"/>
    </source>
</evidence>
<evidence type="ECO:0000256" key="8">
    <source>
        <dbReference type="SAM" id="MobiDB-lite"/>
    </source>
</evidence>
<dbReference type="GO" id="GO:0005669">
    <property type="term" value="C:transcription factor TFIID complex"/>
    <property type="evidence" value="ECO:0007669"/>
    <property type="project" value="InterPro"/>
</dbReference>
<evidence type="ECO:0000256" key="4">
    <source>
        <dbReference type="ARBA" id="ARBA00023015"/>
    </source>
</evidence>
<evidence type="ECO:0000259" key="10">
    <source>
        <dbReference type="Pfam" id="PF10406"/>
    </source>
</evidence>